<dbReference type="PANTHER" id="PTHR32071:SF57">
    <property type="entry name" value="C4-DICARBOXYLATE TRANSPORT TRANSCRIPTIONAL REGULATORY PROTEIN DCTD"/>
    <property type="match status" value="1"/>
</dbReference>
<dbReference type="EMBL" id="JPOS01000019">
    <property type="protein sequence ID" value="KGE88411.1"/>
    <property type="molecule type" value="Genomic_DNA"/>
</dbReference>
<dbReference type="AlphaFoldDB" id="A0A098S8G3"/>
<dbReference type="SUPFAM" id="SSF52172">
    <property type="entry name" value="CheY-like"/>
    <property type="match status" value="1"/>
</dbReference>
<dbReference type="Proteomes" id="UP000029736">
    <property type="component" value="Unassembled WGS sequence"/>
</dbReference>
<feature type="domain" description="Sigma-54 factor interaction" evidence="8">
    <location>
        <begin position="148"/>
        <end position="377"/>
    </location>
</feature>
<proteinExistence type="predicted"/>
<evidence type="ECO:0000313" key="11">
    <source>
        <dbReference type="Proteomes" id="UP000029736"/>
    </source>
</evidence>
<dbReference type="RefSeq" id="WP_044219085.1">
    <property type="nucleotide sequence ID" value="NZ_JBKAGJ010000017.1"/>
</dbReference>
<dbReference type="SUPFAM" id="SSF52540">
    <property type="entry name" value="P-loop containing nucleoside triphosphate hydrolases"/>
    <property type="match status" value="1"/>
</dbReference>
<dbReference type="InterPro" id="IPR003593">
    <property type="entry name" value="AAA+_ATPase"/>
</dbReference>
<dbReference type="SMART" id="SM00448">
    <property type="entry name" value="REC"/>
    <property type="match status" value="1"/>
</dbReference>
<comment type="caution">
    <text evidence="10">The sequence shown here is derived from an EMBL/GenBank/DDBJ whole genome shotgun (WGS) entry which is preliminary data.</text>
</comment>
<accession>A0A098S8G3</accession>
<evidence type="ECO:0000256" key="1">
    <source>
        <dbReference type="ARBA" id="ARBA00022741"/>
    </source>
</evidence>
<evidence type="ECO:0000256" key="4">
    <source>
        <dbReference type="ARBA" id="ARBA00023125"/>
    </source>
</evidence>
<dbReference type="InterPro" id="IPR027417">
    <property type="entry name" value="P-loop_NTPase"/>
</dbReference>
<evidence type="ECO:0000313" key="10">
    <source>
        <dbReference type="EMBL" id="KGE88411.1"/>
    </source>
</evidence>
<dbReference type="PANTHER" id="PTHR32071">
    <property type="entry name" value="TRANSCRIPTIONAL REGULATORY PROTEIN"/>
    <property type="match status" value="1"/>
</dbReference>
<reference evidence="10 11" key="1">
    <citation type="journal article" date="2014" name="Int. J. Syst. Evol. Microbiol.">
        <title>Phaeodactylibacter xiamenensis gen. nov., sp. nov., a member of the family Saprospiraceae isolated from the marine alga Phaeodactylum tricornutum.</title>
        <authorList>
            <person name="Chen Z.Jr."/>
            <person name="Lei X."/>
            <person name="Lai Q."/>
            <person name="Li Y."/>
            <person name="Zhang B."/>
            <person name="Zhang J."/>
            <person name="Zhang H."/>
            <person name="Yang L."/>
            <person name="Zheng W."/>
            <person name="Tian Y."/>
            <person name="Yu Z."/>
            <person name="Xu H.Jr."/>
            <person name="Zheng T."/>
        </authorList>
    </citation>
    <scope>NUCLEOTIDE SEQUENCE [LARGE SCALE GENOMIC DNA]</scope>
    <source>
        <strain evidence="10 11">KD52</strain>
    </source>
</reference>
<dbReference type="Gene3D" id="3.40.50.300">
    <property type="entry name" value="P-loop containing nucleotide triphosphate hydrolases"/>
    <property type="match status" value="1"/>
</dbReference>
<dbReference type="OrthoDB" id="9810703at2"/>
<dbReference type="PROSITE" id="PS50045">
    <property type="entry name" value="SIGMA54_INTERACT_4"/>
    <property type="match status" value="1"/>
</dbReference>
<dbReference type="GO" id="GO:0003677">
    <property type="term" value="F:DNA binding"/>
    <property type="evidence" value="ECO:0007669"/>
    <property type="project" value="UniProtKB-KW"/>
</dbReference>
<dbReference type="InterPro" id="IPR011006">
    <property type="entry name" value="CheY-like_superfamily"/>
</dbReference>
<dbReference type="CDD" id="cd00156">
    <property type="entry name" value="REC"/>
    <property type="match status" value="1"/>
</dbReference>
<name>A0A098S8G3_9BACT</name>
<keyword evidence="6" id="KW-0597">Phosphoprotein</keyword>
<dbReference type="STRING" id="1524460.IX84_09485"/>
<organism evidence="10 11">
    <name type="scientific">Phaeodactylibacter xiamenensis</name>
    <dbReference type="NCBI Taxonomy" id="1524460"/>
    <lineage>
        <taxon>Bacteria</taxon>
        <taxon>Pseudomonadati</taxon>
        <taxon>Bacteroidota</taxon>
        <taxon>Saprospiria</taxon>
        <taxon>Saprospirales</taxon>
        <taxon>Haliscomenobacteraceae</taxon>
        <taxon>Phaeodactylibacter</taxon>
    </lineage>
</organism>
<keyword evidence="7" id="KW-0175">Coiled coil</keyword>
<dbReference type="Gene3D" id="3.40.50.2300">
    <property type="match status" value="1"/>
</dbReference>
<feature type="modified residue" description="4-aspartylphosphate" evidence="6">
    <location>
        <position position="55"/>
    </location>
</feature>
<dbReference type="GO" id="GO:0000160">
    <property type="term" value="P:phosphorelay signal transduction system"/>
    <property type="evidence" value="ECO:0007669"/>
    <property type="project" value="InterPro"/>
</dbReference>
<keyword evidence="11" id="KW-1185">Reference proteome</keyword>
<feature type="coiled-coil region" evidence="7">
    <location>
        <begin position="104"/>
        <end position="131"/>
    </location>
</feature>
<dbReference type="Pfam" id="PF00072">
    <property type="entry name" value="Response_reg"/>
    <property type="match status" value="1"/>
</dbReference>
<keyword evidence="3" id="KW-0805">Transcription regulation</keyword>
<dbReference type="InterPro" id="IPR001789">
    <property type="entry name" value="Sig_transdc_resp-reg_receiver"/>
</dbReference>
<keyword evidence="5" id="KW-0804">Transcription</keyword>
<dbReference type="SMART" id="SM00382">
    <property type="entry name" value="AAA"/>
    <property type="match status" value="1"/>
</dbReference>
<evidence type="ECO:0000259" key="9">
    <source>
        <dbReference type="PROSITE" id="PS50110"/>
    </source>
</evidence>
<dbReference type="InterPro" id="IPR058031">
    <property type="entry name" value="AAA_lid_NorR"/>
</dbReference>
<dbReference type="InterPro" id="IPR025943">
    <property type="entry name" value="Sigma_54_int_dom_ATP-bd_2"/>
</dbReference>
<keyword evidence="1" id="KW-0547">Nucleotide-binding</keyword>
<dbReference type="Pfam" id="PF00158">
    <property type="entry name" value="Sigma54_activat"/>
    <property type="match status" value="1"/>
</dbReference>
<keyword evidence="4" id="KW-0238">DNA-binding</keyword>
<dbReference type="InterPro" id="IPR009057">
    <property type="entry name" value="Homeodomain-like_sf"/>
</dbReference>
<dbReference type="GO" id="GO:0006355">
    <property type="term" value="P:regulation of DNA-templated transcription"/>
    <property type="evidence" value="ECO:0007669"/>
    <property type="project" value="InterPro"/>
</dbReference>
<dbReference type="InterPro" id="IPR025944">
    <property type="entry name" value="Sigma_54_int_dom_CS"/>
</dbReference>
<evidence type="ECO:0000256" key="7">
    <source>
        <dbReference type="SAM" id="Coils"/>
    </source>
</evidence>
<evidence type="ECO:0000256" key="3">
    <source>
        <dbReference type="ARBA" id="ARBA00023015"/>
    </source>
</evidence>
<dbReference type="FunFam" id="3.40.50.300:FF:000006">
    <property type="entry name" value="DNA-binding transcriptional regulator NtrC"/>
    <property type="match status" value="1"/>
</dbReference>
<dbReference type="PROSITE" id="PS50110">
    <property type="entry name" value="RESPONSE_REGULATORY"/>
    <property type="match status" value="1"/>
</dbReference>
<evidence type="ECO:0000256" key="5">
    <source>
        <dbReference type="ARBA" id="ARBA00023163"/>
    </source>
</evidence>
<dbReference type="CDD" id="cd00009">
    <property type="entry name" value="AAA"/>
    <property type="match status" value="1"/>
</dbReference>
<dbReference type="Gene3D" id="1.10.8.60">
    <property type="match status" value="1"/>
</dbReference>
<protein>
    <submittedName>
        <fullName evidence="10">Regulator</fullName>
    </submittedName>
</protein>
<gene>
    <name evidence="10" type="ORF">IX84_09485</name>
</gene>
<evidence type="ECO:0000256" key="6">
    <source>
        <dbReference type="PROSITE-ProRule" id="PRU00169"/>
    </source>
</evidence>
<dbReference type="PROSITE" id="PS00676">
    <property type="entry name" value="SIGMA54_INTERACT_2"/>
    <property type="match status" value="1"/>
</dbReference>
<dbReference type="PROSITE" id="PS00688">
    <property type="entry name" value="SIGMA54_INTERACT_3"/>
    <property type="match status" value="1"/>
</dbReference>
<sequence>MDTSFRIFVVEDDPTYMRMLRYFLELNPDHEVHVFDTGAACLDKLNLNPHLISLDYSLPDMTGEEVLERIKHYDQNIPVVILSGQQDVETAVKLIRNEGAYDYITKSEDFRARLENDIKQIKQKIDLEEEVDQLRREVVAKYEFSKSVIGASPAMQRVFRLMEKAVRTNITVSIHGETGTGKEVVAKSIHYNSTRRDGSFVAVNMGAIPRDLLESELFGYEKGAFTGAVTRKKGQFELSDKGTLFLDEIGEVGLNLQAKLLRAIQEREIVRVGGEEPIPFDARIIIATHKDLGEEVKAGRFREDLYYRLLGLTIELPPLRDRGNDVFLLANSFLKEFSKQNGLSSLLLTKEAKNKLLGYSFPGNVRELRAVIELAAVMADESEGILADDIQFRSIRKEDAFLTEELTLEEYKRLIIHHFLKKYENDVIKVAEKLDIGKSTIYRMLKEEKEEVEQAG</sequence>
<dbReference type="Pfam" id="PF25601">
    <property type="entry name" value="AAA_lid_14"/>
    <property type="match status" value="1"/>
</dbReference>
<dbReference type="GO" id="GO:0005524">
    <property type="term" value="F:ATP binding"/>
    <property type="evidence" value="ECO:0007669"/>
    <property type="project" value="UniProtKB-KW"/>
</dbReference>
<dbReference type="InterPro" id="IPR002078">
    <property type="entry name" value="Sigma_54_int"/>
</dbReference>
<evidence type="ECO:0000259" key="8">
    <source>
        <dbReference type="PROSITE" id="PS50045"/>
    </source>
</evidence>
<feature type="domain" description="Response regulatory" evidence="9">
    <location>
        <begin position="6"/>
        <end position="121"/>
    </location>
</feature>
<dbReference type="Gene3D" id="1.10.10.60">
    <property type="entry name" value="Homeodomain-like"/>
    <property type="match status" value="1"/>
</dbReference>
<evidence type="ECO:0000256" key="2">
    <source>
        <dbReference type="ARBA" id="ARBA00022840"/>
    </source>
</evidence>
<keyword evidence="2" id="KW-0067">ATP-binding</keyword>
<dbReference type="SUPFAM" id="SSF46689">
    <property type="entry name" value="Homeodomain-like"/>
    <property type="match status" value="1"/>
</dbReference>